<evidence type="ECO:0000256" key="5">
    <source>
        <dbReference type="ARBA" id="ARBA00022516"/>
    </source>
</evidence>
<organism evidence="14 15">
    <name type="scientific">Bartonella apis</name>
    <dbReference type="NCBI Taxonomy" id="1686310"/>
    <lineage>
        <taxon>Bacteria</taxon>
        <taxon>Pseudomonadati</taxon>
        <taxon>Pseudomonadota</taxon>
        <taxon>Alphaproteobacteria</taxon>
        <taxon>Hyphomicrobiales</taxon>
        <taxon>Bartonellaceae</taxon>
        <taxon>Bartonella</taxon>
    </lineage>
</organism>
<dbReference type="PANTHER" id="PTHR42724">
    <property type="entry name" value="TETRAACYLDISACCHARIDE 4'-KINASE"/>
    <property type="match status" value="1"/>
</dbReference>
<accession>A0A1R0FCE9</accession>
<dbReference type="HAMAP" id="MF_00409">
    <property type="entry name" value="LpxK"/>
    <property type="match status" value="1"/>
</dbReference>
<evidence type="ECO:0000256" key="6">
    <source>
        <dbReference type="ARBA" id="ARBA00022556"/>
    </source>
</evidence>
<comment type="caution">
    <text evidence="14">The sequence shown here is derived from an EMBL/GenBank/DDBJ whole genome shotgun (WGS) entry which is preliminary data.</text>
</comment>
<evidence type="ECO:0000256" key="7">
    <source>
        <dbReference type="ARBA" id="ARBA00022679"/>
    </source>
</evidence>
<dbReference type="PANTHER" id="PTHR42724:SF1">
    <property type="entry name" value="TETRAACYLDISACCHARIDE 4'-KINASE, MITOCHONDRIAL-RELATED"/>
    <property type="match status" value="1"/>
</dbReference>
<dbReference type="RefSeq" id="WP_075869773.1">
    <property type="nucleotide sequence ID" value="NZ_CALYQA010000005.1"/>
</dbReference>
<dbReference type="AlphaFoldDB" id="A0A1R0FCE9"/>
<dbReference type="GO" id="GO:0009029">
    <property type="term" value="F:lipid-A 4'-kinase activity"/>
    <property type="evidence" value="ECO:0007669"/>
    <property type="project" value="UniProtKB-UniRule"/>
</dbReference>
<comment type="pathway">
    <text evidence="2 13">Glycolipid biosynthesis; lipid IV(A) biosynthesis; lipid IV(A) from (3R)-3-hydroxytetradecanoyl-[acyl-carrier-protein] and UDP-N-acetyl-alpha-D-glucosamine: step 6/6.</text>
</comment>
<dbReference type="Proteomes" id="UP000187344">
    <property type="component" value="Unassembled WGS sequence"/>
</dbReference>
<name>A0A1R0FCE9_9HYPH</name>
<dbReference type="GO" id="GO:0009244">
    <property type="term" value="P:lipopolysaccharide core region biosynthetic process"/>
    <property type="evidence" value="ECO:0007669"/>
    <property type="project" value="TreeGrafter"/>
</dbReference>
<dbReference type="InterPro" id="IPR027417">
    <property type="entry name" value="P-loop_NTPase"/>
</dbReference>
<evidence type="ECO:0000313" key="15">
    <source>
        <dbReference type="Proteomes" id="UP000187344"/>
    </source>
</evidence>
<evidence type="ECO:0000256" key="2">
    <source>
        <dbReference type="ARBA" id="ARBA00004870"/>
    </source>
</evidence>
<gene>
    <name evidence="13" type="primary">lpxK</name>
    <name evidence="14" type="ORF">PEB0149_021480</name>
</gene>
<reference evidence="14 15" key="1">
    <citation type="submission" date="2016-12" db="EMBL/GenBank/DDBJ databases">
        <title>Comparative genomics of Bartonella apis.</title>
        <authorList>
            <person name="Engel P."/>
        </authorList>
    </citation>
    <scope>NUCLEOTIDE SEQUENCE [LARGE SCALE GENOMIC DNA]</scope>
    <source>
        <strain evidence="14 15">PEB0149</strain>
    </source>
</reference>
<dbReference type="GO" id="GO:0005886">
    <property type="term" value="C:plasma membrane"/>
    <property type="evidence" value="ECO:0007669"/>
    <property type="project" value="TreeGrafter"/>
</dbReference>
<keyword evidence="7 13" id="KW-0808">Transferase</keyword>
<dbReference type="EMBL" id="LXYT01000001">
    <property type="protein sequence ID" value="OLY44673.1"/>
    <property type="molecule type" value="Genomic_DNA"/>
</dbReference>
<keyword evidence="9 13" id="KW-0418">Kinase</keyword>
<protein>
    <recommendedName>
        <fullName evidence="4 13">Tetraacyldisaccharide 4'-kinase</fullName>
        <ecNumber evidence="3 13">2.7.1.130</ecNumber>
    </recommendedName>
    <alternativeName>
        <fullName evidence="12 13">Lipid A 4'-kinase</fullName>
    </alternativeName>
</protein>
<evidence type="ECO:0000256" key="13">
    <source>
        <dbReference type="HAMAP-Rule" id="MF_00409"/>
    </source>
</evidence>
<evidence type="ECO:0000256" key="9">
    <source>
        <dbReference type="ARBA" id="ARBA00022777"/>
    </source>
</evidence>
<dbReference type="UniPathway" id="UPA00359">
    <property type="reaction ID" value="UER00482"/>
</dbReference>
<keyword evidence="8 13" id="KW-0547">Nucleotide-binding</keyword>
<dbReference type="SUPFAM" id="SSF52540">
    <property type="entry name" value="P-loop containing nucleoside triphosphate hydrolases"/>
    <property type="match status" value="1"/>
</dbReference>
<dbReference type="NCBIfam" id="TIGR00682">
    <property type="entry name" value="lpxK"/>
    <property type="match status" value="1"/>
</dbReference>
<feature type="binding site" evidence="13">
    <location>
        <begin position="54"/>
        <end position="61"/>
    </location>
    <ligand>
        <name>ATP</name>
        <dbReference type="ChEBI" id="CHEBI:30616"/>
    </ligand>
</feature>
<keyword evidence="6 13" id="KW-0441">Lipid A biosynthesis</keyword>
<dbReference type="Pfam" id="PF02606">
    <property type="entry name" value="LpxK"/>
    <property type="match status" value="1"/>
</dbReference>
<dbReference type="OrthoDB" id="9766423at2"/>
<proteinExistence type="inferred from homology"/>
<evidence type="ECO:0000256" key="4">
    <source>
        <dbReference type="ARBA" id="ARBA00016436"/>
    </source>
</evidence>
<keyword evidence="5 13" id="KW-0444">Lipid biosynthesis</keyword>
<comment type="catalytic activity">
    <reaction evidence="13">
        <text>a lipid A disaccharide + ATP = a lipid IVA + ADP + H(+)</text>
        <dbReference type="Rhea" id="RHEA:67840"/>
        <dbReference type="ChEBI" id="CHEBI:15378"/>
        <dbReference type="ChEBI" id="CHEBI:30616"/>
        <dbReference type="ChEBI" id="CHEBI:176343"/>
        <dbReference type="ChEBI" id="CHEBI:176425"/>
        <dbReference type="ChEBI" id="CHEBI:456216"/>
        <dbReference type="EC" id="2.7.1.130"/>
    </reaction>
</comment>
<evidence type="ECO:0000256" key="10">
    <source>
        <dbReference type="ARBA" id="ARBA00022840"/>
    </source>
</evidence>
<evidence type="ECO:0000256" key="3">
    <source>
        <dbReference type="ARBA" id="ARBA00012071"/>
    </source>
</evidence>
<evidence type="ECO:0000256" key="8">
    <source>
        <dbReference type="ARBA" id="ARBA00022741"/>
    </source>
</evidence>
<comment type="similarity">
    <text evidence="13">Belongs to the LpxK family.</text>
</comment>
<evidence type="ECO:0000256" key="11">
    <source>
        <dbReference type="ARBA" id="ARBA00023098"/>
    </source>
</evidence>
<dbReference type="GO" id="GO:0009245">
    <property type="term" value="P:lipid A biosynthetic process"/>
    <property type="evidence" value="ECO:0007669"/>
    <property type="project" value="UniProtKB-UniRule"/>
</dbReference>
<dbReference type="EC" id="2.7.1.130" evidence="3 13"/>
<evidence type="ECO:0000313" key="14">
    <source>
        <dbReference type="EMBL" id="OLY44673.1"/>
    </source>
</evidence>
<evidence type="ECO:0000256" key="12">
    <source>
        <dbReference type="ARBA" id="ARBA00029757"/>
    </source>
</evidence>
<dbReference type="GO" id="GO:0005524">
    <property type="term" value="F:ATP binding"/>
    <property type="evidence" value="ECO:0007669"/>
    <property type="project" value="UniProtKB-UniRule"/>
</dbReference>
<keyword evidence="11 13" id="KW-0443">Lipid metabolism</keyword>
<keyword evidence="10 13" id="KW-0067">ATP-binding</keyword>
<comment type="function">
    <text evidence="1 13">Transfers the gamma-phosphate of ATP to the 4'-position of a tetraacyldisaccharide 1-phosphate intermediate (termed DS-1-P) to form tetraacyldisaccharide 1,4'-bis-phosphate (lipid IVA).</text>
</comment>
<evidence type="ECO:0000256" key="1">
    <source>
        <dbReference type="ARBA" id="ARBA00002274"/>
    </source>
</evidence>
<keyword evidence="15" id="KW-1185">Reference proteome</keyword>
<dbReference type="InterPro" id="IPR003758">
    <property type="entry name" value="LpxK"/>
</dbReference>
<sequence length="340" mass="37697">MVGEAPDFWWNEQKVMRWLLLPVSWVYGYFARRRMERENIPVIDLPVLCVGNFTLGGTGKTPVVISLADAAKKLGLNPGIVSRGYGGEIRSAHLIDLEFDKAREVGDEPLLLARHAPVAVATDRFEAAKLLQQQGCNLILMDDGFQSRRLFVDYALMVVDGLRGLGNNAVFPAGPLRAPLVTQLAYTDSVLMIGNGDEGNEVIHMAARAAKPLNFAHLVPSATDAVSGKKFLAFAGIGNPQKFFRSIGELNGKVEQTRVFADHHFYTDFDLDDIIGSAKAKHLFIATTAKDFARLKTDGQDKKLENLVVFDVEVQFDDPDFCKQRLNETLEAFKNRSNEE</sequence>